<dbReference type="KEGG" id="csto:CGC58_12560"/>
<dbReference type="OrthoDB" id="9786892at2"/>
<feature type="transmembrane region" description="Helical" evidence="1">
    <location>
        <begin position="80"/>
        <end position="98"/>
    </location>
</feature>
<dbReference type="EMBL" id="CP022387">
    <property type="protein sequence ID" value="ATA90495.1"/>
    <property type="molecule type" value="Genomic_DNA"/>
</dbReference>
<keyword evidence="1" id="KW-0812">Transmembrane</keyword>
<proteinExistence type="predicted"/>
<dbReference type="RefSeq" id="WP_095897032.1">
    <property type="nucleotide sequence ID" value="NZ_CP022387.1"/>
</dbReference>
<keyword evidence="1" id="KW-1133">Transmembrane helix</keyword>
<evidence type="ECO:0000313" key="2">
    <source>
        <dbReference type="EMBL" id="ATA90495.1"/>
    </source>
</evidence>
<sequence length="306" mass="35341">MKTINDLYEDRHKPYEVKVEEKRTVNQLFEDKVKGKETLNEKRPQSEKKVVFFQKKRKKTSGFQYEMEYFLSLFSDSDKSITVTLFIMFCLVISLLVIQLQSKEKEIMIEMSHISDLPEEVKEEKEEPKKIEEPTEIPNNTKVTLNAYNESDMDLQHSEDAHKSLDEILAEREMMEANEELLTSNSPKTDLVLPTNIKVEEKNLTKNEDVVNKNALVKYALADRTLREELPNPIFTCERYGKVVVIIKVNDSGNVIEATIDKVNSTTSDGCLLDNSLLYAQQARFNIVQGRGVQVGTITYSFQQKR</sequence>
<gene>
    <name evidence="2" type="ORF">CGC58_12560</name>
</gene>
<name>A0A250G174_9FLAO</name>
<accession>A0A250G174</accession>
<evidence type="ECO:0000256" key="1">
    <source>
        <dbReference type="SAM" id="Phobius"/>
    </source>
</evidence>
<reference evidence="3" key="1">
    <citation type="submission" date="2017-06" db="EMBL/GenBank/DDBJ databases">
        <title>Capnocytophaga spp. assemblies.</title>
        <authorList>
            <person name="Gulvik C.A."/>
        </authorList>
    </citation>
    <scope>NUCLEOTIDE SEQUENCE [LARGE SCALE GENOMIC DNA]</scope>
    <source>
        <strain evidence="3">H2177</strain>
    </source>
</reference>
<dbReference type="AlphaFoldDB" id="A0A250G174"/>
<keyword evidence="1" id="KW-0472">Membrane</keyword>
<organism evidence="2 3">
    <name type="scientific">Capnocytophaga stomatis</name>
    <dbReference type="NCBI Taxonomy" id="1848904"/>
    <lineage>
        <taxon>Bacteria</taxon>
        <taxon>Pseudomonadati</taxon>
        <taxon>Bacteroidota</taxon>
        <taxon>Flavobacteriia</taxon>
        <taxon>Flavobacteriales</taxon>
        <taxon>Flavobacteriaceae</taxon>
        <taxon>Capnocytophaga</taxon>
    </lineage>
</organism>
<protein>
    <recommendedName>
        <fullName evidence="4">Energy transducer TonB</fullName>
    </recommendedName>
</protein>
<evidence type="ECO:0008006" key="4">
    <source>
        <dbReference type="Google" id="ProtNLM"/>
    </source>
</evidence>
<evidence type="ECO:0000313" key="3">
    <source>
        <dbReference type="Proteomes" id="UP000217348"/>
    </source>
</evidence>
<dbReference type="Proteomes" id="UP000217348">
    <property type="component" value="Chromosome"/>
</dbReference>